<evidence type="ECO:0000256" key="4">
    <source>
        <dbReference type="ARBA" id="ARBA00007920"/>
    </source>
</evidence>
<comment type="caution">
    <text evidence="10">The sequence shown here is derived from an EMBL/GenBank/DDBJ whole genome shotgun (WGS) entry which is preliminary data.</text>
</comment>
<evidence type="ECO:0000256" key="2">
    <source>
        <dbReference type="ARBA" id="ARBA00004240"/>
    </source>
</evidence>
<keyword evidence="6" id="KW-0496">Mitochondrion</keyword>
<evidence type="ECO:0000256" key="7">
    <source>
        <dbReference type="ARBA" id="ARBA00023136"/>
    </source>
</evidence>
<feature type="region of interest" description="Disordered" evidence="8">
    <location>
        <begin position="366"/>
        <end position="388"/>
    </location>
</feature>
<dbReference type="GO" id="GO:0016020">
    <property type="term" value="C:membrane"/>
    <property type="evidence" value="ECO:0007669"/>
    <property type="project" value="UniProtKB-SubCell"/>
</dbReference>
<sequence length="412" mass="45954">PNVIPYCSLLTDHSTPIKSNYTLSHLLKAEPRFLRNMSEKKDGQGAPNASPEPAPTPPSQFGLERLSQAANINAGQNLPPGVFDGPVTDIIFVHGLHANDVNTWKTKDGKLWPKRLLPDFIISGGILASIWSYKYPAEWAFTFNTVSENPETVLVAAAKRLLAEISAKRQFPKQKSRPIVFVAHSFGGILVKKAIMLPENELYPCMVEVQKKIEGIVFLGTPHFGFGEAFWKDVAMNCARAYGMGHFDRKDWGKRVKAGWRELNRVTREWLKHATGPAIEVRNFSETTPINGVMVVPDHAAGIGIYKEHKMELQEKNHCTLTQYADANDTSFKLVAGEILSLAFNARMRNMPPLVKEPEIIRPIPQRRYVPSPPAPPSPSIDFSEPSSGYWDAHSTASTEIPYLTPPYECEL</sequence>
<dbReference type="SUPFAM" id="SSF53474">
    <property type="entry name" value="alpha/beta-Hydrolases"/>
    <property type="match status" value="1"/>
</dbReference>
<dbReference type="AlphaFoldDB" id="A0AAE0JU41"/>
<dbReference type="InterPro" id="IPR052374">
    <property type="entry name" value="SERAC1"/>
</dbReference>
<proteinExistence type="inferred from homology"/>
<dbReference type="PANTHER" id="PTHR48182">
    <property type="entry name" value="PROTEIN SERAC1"/>
    <property type="match status" value="1"/>
</dbReference>
<dbReference type="Gene3D" id="3.40.50.1820">
    <property type="entry name" value="alpha/beta hydrolase"/>
    <property type="match status" value="1"/>
</dbReference>
<keyword evidence="7" id="KW-0472">Membrane</keyword>
<feature type="domain" description="DUF676" evidence="9">
    <location>
        <begin position="90"/>
        <end position="226"/>
    </location>
</feature>
<reference evidence="10" key="1">
    <citation type="journal article" date="2023" name="Mol. Phylogenet. Evol.">
        <title>Genome-scale phylogeny and comparative genomics of the fungal order Sordariales.</title>
        <authorList>
            <person name="Hensen N."/>
            <person name="Bonometti L."/>
            <person name="Westerberg I."/>
            <person name="Brannstrom I.O."/>
            <person name="Guillou S."/>
            <person name="Cros-Aarteil S."/>
            <person name="Calhoun S."/>
            <person name="Haridas S."/>
            <person name="Kuo A."/>
            <person name="Mondo S."/>
            <person name="Pangilinan J."/>
            <person name="Riley R."/>
            <person name="LaButti K."/>
            <person name="Andreopoulos B."/>
            <person name="Lipzen A."/>
            <person name="Chen C."/>
            <person name="Yan M."/>
            <person name="Daum C."/>
            <person name="Ng V."/>
            <person name="Clum A."/>
            <person name="Steindorff A."/>
            <person name="Ohm R.A."/>
            <person name="Martin F."/>
            <person name="Silar P."/>
            <person name="Natvig D.O."/>
            <person name="Lalanne C."/>
            <person name="Gautier V."/>
            <person name="Ament-Velasquez S.L."/>
            <person name="Kruys A."/>
            <person name="Hutchinson M.I."/>
            <person name="Powell A.J."/>
            <person name="Barry K."/>
            <person name="Miller A.N."/>
            <person name="Grigoriev I.V."/>
            <person name="Debuchy R."/>
            <person name="Gladieux P."/>
            <person name="Hiltunen Thoren M."/>
            <person name="Johannesson H."/>
        </authorList>
    </citation>
    <scope>NUCLEOTIDE SEQUENCE</scope>
    <source>
        <strain evidence="10">CBS 958.72</strain>
    </source>
</reference>
<dbReference type="InterPro" id="IPR007751">
    <property type="entry name" value="DUF676_lipase-like"/>
</dbReference>
<evidence type="ECO:0000256" key="5">
    <source>
        <dbReference type="ARBA" id="ARBA00022824"/>
    </source>
</evidence>
<evidence type="ECO:0000256" key="8">
    <source>
        <dbReference type="SAM" id="MobiDB-lite"/>
    </source>
</evidence>
<evidence type="ECO:0000259" key="9">
    <source>
        <dbReference type="Pfam" id="PF05057"/>
    </source>
</evidence>
<dbReference type="GO" id="GO:0005739">
    <property type="term" value="C:mitochondrion"/>
    <property type="evidence" value="ECO:0007669"/>
    <property type="project" value="UniProtKB-SubCell"/>
</dbReference>
<dbReference type="Proteomes" id="UP001287356">
    <property type="component" value="Unassembled WGS sequence"/>
</dbReference>
<dbReference type="PANTHER" id="PTHR48182:SF2">
    <property type="entry name" value="PROTEIN SERAC1"/>
    <property type="match status" value="1"/>
</dbReference>
<evidence type="ECO:0000313" key="10">
    <source>
        <dbReference type="EMBL" id="KAK3361906.1"/>
    </source>
</evidence>
<evidence type="ECO:0000313" key="11">
    <source>
        <dbReference type="Proteomes" id="UP001287356"/>
    </source>
</evidence>
<dbReference type="EMBL" id="JAULSN010000010">
    <property type="protein sequence ID" value="KAK3361906.1"/>
    <property type="molecule type" value="Genomic_DNA"/>
</dbReference>
<dbReference type="Pfam" id="PF05057">
    <property type="entry name" value="DUF676"/>
    <property type="match status" value="1"/>
</dbReference>
<feature type="non-terminal residue" evidence="10">
    <location>
        <position position="412"/>
    </location>
</feature>
<feature type="region of interest" description="Disordered" evidence="8">
    <location>
        <begin position="39"/>
        <end position="61"/>
    </location>
</feature>
<reference evidence="10" key="2">
    <citation type="submission" date="2023-06" db="EMBL/GenBank/DDBJ databases">
        <authorList>
            <consortium name="Lawrence Berkeley National Laboratory"/>
            <person name="Haridas S."/>
            <person name="Hensen N."/>
            <person name="Bonometti L."/>
            <person name="Westerberg I."/>
            <person name="Brannstrom I.O."/>
            <person name="Guillou S."/>
            <person name="Cros-Aarteil S."/>
            <person name="Calhoun S."/>
            <person name="Kuo A."/>
            <person name="Mondo S."/>
            <person name="Pangilinan J."/>
            <person name="Riley R."/>
            <person name="Labutti K."/>
            <person name="Andreopoulos B."/>
            <person name="Lipzen A."/>
            <person name="Chen C."/>
            <person name="Yanf M."/>
            <person name="Daum C."/>
            <person name="Ng V."/>
            <person name="Clum A."/>
            <person name="Steindorff A."/>
            <person name="Ohm R."/>
            <person name="Martin F."/>
            <person name="Silar P."/>
            <person name="Natvig D."/>
            <person name="Lalanne C."/>
            <person name="Gautier V."/>
            <person name="Ament-Velasquez S.L."/>
            <person name="Kruys A."/>
            <person name="Hutchinson M.I."/>
            <person name="Powell A.J."/>
            <person name="Barry K."/>
            <person name="Miller A.N."/>
            <person name="Grigoriev I.V."/>
            <person name="Debuchy R."/>
            <person name="Gladieux P."/>
            <person name="Thoren M.H."/>
            <person name="Johannesson H."/>
        </authorList>
    </citation>
    <scope>NUCLEOTIDE SEQUENCE</scope>
    <source>
        <strain evidence="10">CBS 958.72</strain>
    </source>
</reference>
<keyword evidence="5" id="KW-0256">Endoplasmic reticulum</keyword>
<dbReference type="InterPro" id="IPR029058">
    <property type="entry name" value="AB_hydrolase_fold"/>
</dbReference>
<gene>
    <name evidence="10" type="ORF">B0T24DRAFT_690442</name>
</gene>
<keyword evidence="11" id="KW-1185">Reference proteome</keyword>
<accession>A0AAE0JU41</accession>
<evidence type="ECO:0000256" key="6">
    <source>
        <dbReference type="ARBA" id="ARBA00023128"/>
    </source>
</evidence>
<protein>
    <recommendedName>
        <fullName evidence="9">DUF676 domain-containing protein</fullName>
    </recommendedName>
</protein>
<comment type="subcellular location">
    <subcellularLocation>
        <location evidence="2">Endoplasmic reticulum</location>
    </subcellularLocation>
    <subcellularLocation>
        <location evidence="3">Membrane</location>
    </subcellularLocation>
    <subcellularLocation>
        <location evidence="1">Mitochondrion</location>
    </subcellularLocation>
</comment>
<name>A0AAE0JU41_9PEZI</name>
<comment type="similarity">
    <text evidence="4">Belongs to the putative lipase ROG1 family.</text>
</comment>
<evidence type="ECO:0000256" key="1">
    <source>
        <dbReference type="ARBA" id="ARBA00004173"/>
    </source>
</evidence>
<dbReference type="GO" id="GO:0005783">
    <property type="term" value="C:endoplasmic reticulum"/>
    <property type="evidence" value="ECO:0007669"/>
    <property type="project" value="UniProtKB-SubCell"/>
</dbReference>
<evidence type="ECO:0000256" key="3">
    <source>
        <dbReference type="ARBA" id="ARBA00004370"/>
    </source>
</evidence>
<organism evidence="10 11">
    <name type="scientific">Lasiosphaeria ovina</name>
    <dbReference type="NCBI Taxonomy" id="92902"/>
    <lineage>
        <taxon>Eukaryota</taxon>
        <taxon>Fungi</taxon>
        <taxon>Dikarya</taxon>
        <taxon>Ascomycota</taxon>
        <taxon>Pezizomycotina</taxon>
        <taxon>Sordariomycetes</taxon>
        <taxon>Sordariomycetidae</taxon>
        <taxon>Sordariales</taxon>
        <taxon>Lasiosphaeriaceae</taxon>
        <taxon>Lasiosphaeria</taxon>
    </lineage>
</organism>